<sequence>MSEVPTPPAAAGEDGGHDRFAENIMHFGRVLRRAGLPVGTGRILDAIRAVEVAGIASRHDFYWTLHAVFVSRREHREIFDQAFHVFWRNPKILERMMGMLLPRTEGGADDPEQQKRDISRRLAEALYPDKGPQEQEGGDDEEEELEIDASFTWSARERLQTMDFESMSTEELALARGAIARLRLPIMEVATRRYRSDPRGARVDMRGTLRGSLRSGGGSIPLKRKRRLTRHPPLVVLCDISGSMSQYSRMFLHFLHALTNDRDRVHTFLFGTRLTNVTRYLRNKDVDAALGQIGSNVEDWSGGTRIGHTLEEFNRLWSRRVLSQGAVVLFISDGLDRDAAEGLEEQIDRLHRSCRRLIWLNPLLRWDGFEPRSAGIRSLLPHVDEFRPLHNLNSLGELADALSRPQPSPGAARGGWDPGRFPLANADGGRQ</sequence>
<evidence type="ECO:0000256" key="1">
    <source>
        <dbReference type="SAM" id="MobiDB-lite"/>
    </source>
</evidence>
<dbReference type="PANTHER" id="PTHR39338">
    <property type="entry name" value="BLL5662 PROTEIN-RELATED"/>
    <property type="match status" value="1"/>
</dbReference>
<evidence type="ECO:0000313" key="4">
    <source>
        <dbReference type="Proteomes" id="UP001595528"/>
    </source>
</evidence>
<dbReference type="Gene3D" id="3.40.50.410">
    <property type="entry name" value="von Willebrand factor, type A domain"/>
    <property type="match status" value="1"/>
</dbReference>
<dbReference type="InterPro" id="IPR002035">
    <property type="entry name" value="VWF_A"/>
</dbReference>
<dbReference type="PANTHER" id="PTHR39338:SF6">
    <property type="entry name" value="BLL5662 PROTEIN"/>
    <property type="match status" value="1"/>
</dbReference>
<dbReference type="InterPro" id="IPR036465">
    <property type="entry name" value="vWFA_dom_sf"/>
</dbReference>
<dbReference type="CDD" id="cd00198">
    <property type="entry name" value="vWFA"/>
    <property type="match status" value="1"/>
</dbReference>
<dbReference type="Pfam" id="PF05762">
    <property type="entry name" value="VWA_CoxE"/>
    <property type="match status" value="1"/>
</dbReference>
<dbReference type="SUPFAM" id="SSF53300">
    <property type="entry name" value="vWA-like"/>
    <property type="match status" value="1"/>
</dbReference>
<proteinExistence type="predicted"/>
<dbReference type="InterPro" id="IPR008912">
    <property type="entry name" value="Uncharacterised_CoxE"/>
</dbReference>
<dbReference type="RefSeq" id="WP_379897773.1">
    <property type="nucleotide sequence ID" value="NZ_JBHRTR010000005.1"/>
</dbReference>
<dbReference type="SMART" id="SM00327">
    <property type="entry name" value="VWA"/>
    <property type="match status" value="1"/>
</dbReference>
<comment type="caution">
    <text evidence="3">The sequence shown here is derived from an EMBL/GenBank/DDBJ whole genome shotgun (WGS) entry which is preliminary data.</text>
</comment>
<organism evidence="3 4">
    <name type="scientific">Marinibaculum pumilum</name>
    <dbReference type="NCBI Taxonomy" id="1766165"/>
    <lineage>
        <taxon>Bacteria</taxon>
        <taxon>Pseudomonadati</taxon>
        <taxon>Pseudomonadota</taxon>
        <taxon>Alphaproteobacteria</taxon>
        <taxon>Rhodospirillales</taxon>
        <taxon>Rhodospirillaceae</taxon>
        <taxon>Marinibaculum</taxon>
    </lineage>
</organism>
<gene>
    <name evidence="3" type="ORF">ACFOGJ_02215</name>
</gene>
<dbReference type="EMBL" id="JBHRTR010000005">
    <property type="protein sequence ID" value="MFC3226024.1"/>
    <property type="molecule type" value="Genomic_DNA"/>
</dbReference>
<dbReference type="InterPro" id="IPR011195">
    <property type="entry name" value="UCP010256"/>
</dbReference>
<feature type="region of interest" description="Disordered" evidence="1">
    <location>
        <begin position="124"/>
        <end position="144"/>
    </location>
</feature>
<reference evidence="4" key="1">
    <citation type="journal article" date="2019" name="Int. J. Syst. Evol. Microbiol.">
        <title>The Global Catalogue of Microorganisms (GCM) 10K type strain sequencing project: providing services to taxonomists for standard genome sequencing and annotation.</title>
        <authorList>
            <consortium name="The Broad Institute Genomics Platform"/>
            <consortium name="The Broad Institute Genome Sequencing Center for Infectious Disease"/>
            <person name="Wu L."/>
            <person name="Ma J."/>
        </authorList>
    </citation>
    <scope>NUCLEOTIDE SEQUENCE [LARGE SCALE GENOMIC DNA]</scope>
    <source>
        <strain evidence="4">KCTC 42964</strain>
    </source>
</reference>
<evidence type="ECO:0000313" key="3">
    <source>
        <dbReference type="EMBL" id="MFC3226024.1"/>
    </source>
</evidence>
<name>A0ABV7KUN1_9PROT</name>
<feature type="domain" description="VWFA" evidence="2">
    <location>
        <begin position="231"/>
        <end position="394"/>
    </location>
</feature>
<dbReference type="Proteomes" id="UP001595528">
    <property type="component" value="Unassembled WGS sequence"/>
</dbReference>
<evidence type="ECO:0000259" key="2">
    <source>
        <dbReference type="SMART" id="SM00327"/>
    </source>
</evidence>
<keyword evidence="4" id="KW-1185">Reference proteome</keyword>
<protein>
    <submittedName>
        <fullName evidence="3">VWA domain-containing protein</fullName>
    </submittedName>
</protein>
<feature type="region of interest" description="Disordered" evidence="1">
    <location>
        <begin position="400"/>
        <end position="431"/>
    </location>
</feature>
<dbReference type="PIRSF" id="PIRSF010256">
    <property type="entry name" value="CoxE_vWa"/>
    <property type="match status" value="1"/>
</dbReference>
<accession>A0ABV7KUN1</accession>